<dbReference type="AlphaFoldDB" id="A0A0B5ASU7"/>
<keyword evidence="2" id="KW-0614">Plasmid</keyword>
<evidence type="ECO:0000313" key="3">
    <source>
        <dbReference type="Proteomes" id="UP000031449"/>
    </source>
</evidence>
<dbReference type="Proteomes" id="UP000031449">
    <property type="component" value="Plasmid unnamed"/>
</dbReference>
<keyword evidence="1" id="KW-1133">Transmembrane helix</keyword>
<keyword evidence="1" id="KW-0472">Membrane</keyword>
<dbReference type="BioCyc" id="JESP1508404:G14D9-13241-MONOMER"/>
<name>A0A0B5ASU7_9BACL</name>
<dbReference type="EMBL" id="CP009417">
    <property type="protein sequence ID" value="AJD93275.1"/>
    <property type="molecule type" value="Genomic_DNA"/>
</dbReference>
<feature type="transmembrane region" description="Helical" evidence="1">
    <location>
        <begin position="45"/>
        <end position="64"/>
    </location>
</feature>
<sequence>MTIEQVIKAGESVPSTMGDIPVYVWILLGISILWVVLSLLTGNEFYLVLFFVCFAFGLHGALSIQSTISNERFAKWEEEYVIPYLDSLPLEKREVVFLKIETDLELPRDVYRYSEESLAIKKTPLTVSFKGNGVETYTDWVETHMELTDEEKPYIEFKRLKKDLGNGIDAGLYNEKVYLPESYTFTDIK</sequence>
<dbReference type="OrthoDB" id="2666970at2"/>
<evidence type="ECO:0000313" key="2">
    <source>
        <dbReference type="EMBL" id="AJD93275.1"/>
    </source>
</evidence>
<geneLocation type="plasmid" evidence="3"/>
<accession>A0A0B5ASU7</accession>
<proteinExistence type="predicted"/>
<reference evidence="2 3" key="1">
    <citation type="submission" date="2014-08" db="EMBL/GenBank/DDBJ databases">
        <title>Complete genome of a marine bacteria Jeotgalibacillus malaysiensis.</title>
        <authorList>
            <person name="Yaakop A.S."/>
            <person name="Chan K.-G."/>
            <person name="Goh K.M."/>
        </authorList>
    </citation>
    <scope>NUCLEOTIDE SEQUENCE [LARGE SCALE GENOMIC DNA]</scope>
    <source>
        <strain evidence="2 3">D5</strain>
        <plasmid evidence="3">Plasmid</plasmid>
    </source>
</reference>
<keyword evidence="1" id="KW-0812">Transmembrane</keyword>
<dbReference type="HOGENOM" id="CLU_1260422_0_0_9"/>
<protein>
    <submittedName>
        <fullName evidence="2">Uncharacterized protein</fullName>
    </submittedName>
</protein>
<dbReference type="KEGG" id="jeo:JMA_39570"/>
<evidence type="ECO:0000256" key="1">
    <source>
        <dbReference type="SAM" id="Phobius"/>
    </source>
</evidence>
<organism evidence="2 3">
    <name type="scientific">Jeotgalibacillus malaysiensis</name>
    <dbReference type="NCBI Taxonomy" id="1508404"/>
    <lineage>
        <taxon>Bacteria</taxon>
        <taxon>Bacillati</taxon>
        <taxon>Bacillota</taxon>
        <taxon>Bacilli</taxon>
        <taxon>Bacillales</taxon>
        <taxon>Caryophanaceae</taxon>
        <taxon>Jeotgalibacillus</taxon>
    </lineage>
</organism>
<feature type="transmembrane region" description="Helical" evidence="1">
    <location>
        <begin position="20"/>
        <end position="39"/>
    </location>
</feature>
<keyword evidence="3" id="KW-1185">Reference proteome</keyword>
<gene>
    <name evidence="2" type="ORF">JMA_39570</name>
</gene>